<dbReference type="Gene3D" id="3.10.129.10">
    <property type="entry name" value="Hotdog Thioesterase"/>
    <property type="match status" value="1"/>
</dbReference>
<sequence length="278" mass="30814">MPPQGNAVLQYHANQIPASIPLIARAIMKRAVPAELPEKAIEITGFRFDQSKLEKYNAFCGFASGSLPLSYLFVATQPVQLMLLIQRDVPVKPLGMIHLGVSFELLQPLSLEQEYDFTLKVGDQQETIKGLEFELIGEFYLAGQCVARYVSRCLLKLDGPRKRGRPTREPKIAYDWKAIGQIALEEADARRYASISGDYNPIHLHRLTAKPFGFDAPIAHGMYLVAKMLASVNEPLTQASFQFQRPVLMPCTGTIERDGEGLRLANEAGKALVAAKIS</sequence>
<dbReference type="SUPFAM" id="SSF54637">
    <property type="entry name" value="Thioesterase/thiol ester dehydrase-isomerase"/>
    <property type="match status" value="1"/>
</dbReference>
<gene>
    <name evidence="2" type="ORF">SAMN04488540_103109</name>
</gene>
<dbReference type="EMBL" id="FNEM01000003">
    <property type="protein sequence ID" value="SDI78806.1"/>
    <property type="molecule type" value="Genomic_DNA"/>
</dbReference>
<dbReference type="Proteomes" id="UP000199527">
    <property type="component" value="Unassembled WGS sequence"/>
</dbReference>
<evidence type="ECO:0000313" key="3">
    <source>
        <dbReference type="Proteomes" id="UP000199527"/>
    </source>
</evidence>
<proteinExistence type="predicted"/>
<name>A0A1G8NFE6_9GAMM</name>
<keyword evidence="3" id="KW-1185">Reference proteome</keyword>
<accession>A0A1G8NFE6</accession>
<reference evidence="3" key="1">
    <citation type="submission" date="2016-10" db="EMBL/GenBank/DDBJ databases">
        <authorList>
            <person name="Varghese N."/>
            <person name="Submissions S."/>
        </authorList>
    </citation>
    <scope>NUCLEOTIDE SEQUENCE [LARGE SCALE GENOMIC DNA]</scope>
    <source>
        <strain evidence="3">DSM 23317</strain>
    </source>
</reference>
<evidence type="ECO:0000313" key="2">
    <source>
        <dbReference type="EMBL" id="SDI78806.1"/>
    </source>
</evidence>
<feature type="domain" description="MaoC-like" evidence="1">
    <location>
        <begin position="181"/>
        <end position="254"/>
    </location>
</feature>
<dbReference type="InterPro" id="IPR002539">
    <property type="entry name" value="MaoC-like_dom"/>
</dbReference>
<dbReference type="AlphaFoldDB" id="A0A1G8NFE6"/>
<dbReference type="OrthoDB" id="9774179at2"/>
<dbReference type="GO" id="GO:0005835">
    <property type="term" value="C:fatty acid synthase complex"/>
    <property type="evidence" value="ECO:0007669"/>
    <property type="project" value="InterPro"/>
</dbReference>
<protein>
    <submittedName>
        <fullName evidence="2">MaoC like domain-containing protein</fullName>
    </submittedName>
</protein>
<dbReference type="Pfam" id="PF01575">
    <property type="entry name" value="MaoC_dehydratas"/>
    <property type="match status" value="1"/>
</dbReference>
<evidence type="ECO:0000259" key="1">
    <source>
        <dbReference type="Pfam" id="PF01575"/>
    </source>
</evidence>
<dbReference type="GO" id="GO:0006633">
    <property type="term" value="P:fatty acid biosynthetic process"/>
    <property type="evidence" value="ECO:0007669"/>
    <property type="project" value="InterPro"/>
</dbReference>
<dbReference type="PRINTS" id="PR01483">
    <property type="entry name" value="FASYNTHASE"/>
</dbReference>
<organism evidence="2 3">
    <name type="scientific">Ferrimonas sediminum</name>
    <dbReference type="NCBI Taxonomy" id="718193"/>
    <lineage>
        <taxon>Bacteria</taxon>
        <taxon>Pseudomonadati</taxon>
        <taxon>Pseudomonadota</taxon>
        <taxon>Gammaproteobacteria</taxon>
        <taxon>Alteromonadales</taxon>
        <taxon>Ferrimonadaceae</taxon>
        <taxon>Ferrimonas</taxon>
    </lineage>
</organism>
<dbReference type="InterPro" id="IPR029069">
    <property type="entry name" value="HotDog_dom_sf"/>
</dbReference>
<dbReference type="PANTHER" id="PTHR43841">
    <property type="entry name" value="3-HYDROXYACYL-THIOESTER DEHYDRATASE HTDX-RELATED"/>
    <property type="match status" value="1"/>
</dbReference>
<dbReference type="InterPro" id="IPR003965">
    <property type="entry name" value="Fatty_acid_synthase"/>
</dbReference>
<dbReference type="GO" id="GO:0004312">
    <property type="term" value="F:fatty acid synthase activity"/>
    <property type="evidence" value="ECO:0007669"/>
    <property type="project" value="InterPro"/>
</dbReference>
<dbReference type="PANTHER" id="PTHR43841:SF3">
    <property type="entry name" value="(3R)-HYDROXYACYL-ACP DEHYDRATASE SUBUNIT HADB"/>
    <property type="match status" value="1"/>
</dbReference>